<keyword evidence="3" id="KW-0732">Signal</keyword>
<dbReference type="CDD" id="cd13539">
    <property type="entry name" value="PBP2_AvModA"/>
    <property type="match status" value="1"/>
</dbReference>
<proteinExistence type="inferred from homology"/>
<dbReference type="InterPro" id="IPR050682">
    <property type="entry name" value="ModA/WtpA"/>
</dbReference>
<name>A0A7Z0VQH6_9GAMM</name>
<comment type="similarity">
    <text evidence="1">Belongs to the bacterial solute-binding protein ModA family.</text>
</comment>
<dbReference type="PANTHER" id="PTHR30632">
    <property type="entry name" value="MOLYBDATE-BINDING PERIPLASMIC PROTEIN"/>
    <property type="match status" value="1"/>
</dbReference>
<dbReference type="SUPFAM" id="SSF53850">
    <property type="entry name" value="Periplasmic binding protein-like II"/>
    <property type="match status" value="1"/>
</dbReference>
<dbReference type="InterPro" id="IPR044084">
    <property type="entry name" value="AvModA-like_subst-bd"/>
</dbReference>
<dbReference type="Pfam" id="PF13531">
    <property type="entry name" value="SBP_bac_11"/>
    <property type="match status" value="1"/>
</dbReference>
<evidence type="ECO:0000313" key="5">
    <source>
        <dbReference type="EMBL" id="ODJ89630.1"/>
    </source>
</evidence>
<dbReference type="Proteomes" id="UP000094769">
    <property type="component" value="Unassembled WGS sequence"/>
</dbReference>
<dbReference type="PIRSF" id="PIRSF004846">
    <property type="entry name" value="ModA"/>
    <property type="match status" value="1"/>
</dbReference>
<keyword evidence="2 4" id="KW-0479">Metal-binding</keyword>
<accession>A0A7Z0VQH6</accession>
<dbReference type="OrthoDB" id="9785015at2"/>
<gene>
    <name evidence="5" type="primary">modA</name>
    <name evidence="5" type="ORF">CODIS_01900</name>
</gene>
<feature type="binding site" evidence="4">
    <location>
        <position position="61"/>
    </location>
    <ligand>
        <name>molybdate</name>
        <dbReference type="ChEBI" id="CHEBI:36264"/>
    </ligand>
</feature>
<evidence type="ECO:0000256" key="1">
    <source>
        <dbReference type="ARBA" id="ARBA00009175"/>
    </source>
</evidence>
<dbReference type="GO" id="GO:0046872">
    <property type="term" value="F:metal ion binding"/>
    <property type="evidence" value="ECO:0007669"/>
    <property type="project" value="UniProtKB-KW"/>
</dbReference>
<dbReference type="GO" id="GO:0030973">
    <property type="term" value="F:molybdate ion binding"/>
    <property type="evidence" value="ECO:0007669"/>
    <property type="project" value="InterPro"/>
</dbReference>
<evidence type="ECO:0000256" key="2">
    <source>
        <dbReference type="ARBA" id="ARBA00022723"/>
    </source>
</evidence>
<comment type="caution">
    <text evidence="5">The sequence shown here is derived from an EMBL/GenBank/DDBJ whole genome shotgun (WGS) entry which is preliminary data.</text>
</comment>
<feature type="binding site" evidence="4">
    <location>
        <position position="169"/>
    </location>
    <ligand>
        <name>molybdate</name>
        <dbReference type="ChEBI" id="CHEBI:36264"/>
    </ligand>
</feature>
<sequence>MKTAIRIILAAIIGLSVPGTRVEAEEVKIAVASNFINANRELARLFEKATGHATRISYGSTGKLYSQIAHGAPFEIFLAADSQRPVMAEEEGLAVPGSRFIYAKGKLVLWSLKPDLFTDADRYLKHGSFDHLALANPKTAPYGLAAEQVMQRMGVLDSLTPKLVRGESIAQAFQFAATGSAELGFVASAQIKEWEGGAGTLWEIPPDYYAPIDQVAVLLKKGEANPAAIAYLEFLRSDTARKVIERYGYGVE</sequence>
<dbReference type="PANTHER" id="PTHR30632:SF14">
    <property type="entry name" value="TUNGSTATE_MOLYBDATE_CHROMATE-BINDING PROTEIN MODA"/>
    <property type="match status" value="1"/>
</dbReference>
<organism evidence="5 6">
    <name type="scientific">Candidatus Thiodiazotropha endolucinida</name>
    <dbReference type="NCBI Taxonomy" id="1655433"/>
    <lineage>
        <taxon>Bacteria</taxon>
        <taxon>Pseudomonadati</taxon>
        <taxon>Pseudomonadota</taxon>
        <taxon>Gammaproteobacteria</taxon>
        <taxon>Chromatiales</taxon>
        <taxon>Sedimenticolaceae</taxon>
        <taxon>Candidatus Thiodiazotropha</taxon>
    </lineage>
</organism>
<keyword evidence="6" id="KW-1185">Reference proteome</keyword>
<dbReference type="InterPro" id="IPR005950">
    <property type="entry name" value="ModA"/>
</dbReference>
<dbReference type="GO" id="GO:0015689">
    <property type="term" value="P:molybdate ion transport"/>
    <property type="evidence" value="ECO:0007669"/>
    <property type="project" value="InterPro"/>
</dbReference>
<keyword evidence="4" id="KW-0500">Molybdenum</keyword>
<evidence type="ECO:0000256" key="4">
    <source>
        <dbReference type="PIRSR" id="PIRSR004846-1"/>
    </source>
</evidence>
<protein>
    <submittedName>
        <fullName evidence="5">Molybdate-binding periplasmic protein</fullName>
    </submittedName>
</protein>
<dbReference type="RefSeq" id="WP_083220467.1">
    <property type="nucleotide sequence ID" value="NZ_MARB01000001.1"/>
</dbReference>
<evidence type="ECO:0000313" key="6">
    <source>
        <dbReference type="Proteomes" id="UP000094769"/>
    </source>
</evidence>
<reference evidence="5 6" key="1">
    <citation type="submission" date="2016-06" db="EMBL/GenBank/DDBJ databases">
        <title>Genome sequence of endosymbiont of Candidatus Endolucinida thiodiazotropha.</title>
        <authorList>
            <person name="Poehlein A."/>
            <person name="Koenig S."/>
            <person name="Heiden S.E."/>
            <person name="Thuermer A."/>
            <person name="Voget S."/>
            <person name="Daniel R."/>
            <person name="Markert S."/>
            <person name="Gros O."/>
            <person name="Schweder T."/>
        </authorList>
    </citation>
    <scope>NUCLEOTIDE SEQUENCE [LARGE SCALE GENOMIC DNA]</scope>
    <source>
        <strain evidence="5 6">COS</strain>
    </source>
</reference>
<dbReference type="AlphaFoldDB" id="A0A7Z0VQH6"/>
<evidence type="ECO:0000256" key="3">
    <source>
        <dbReference type="ARBA" id="ARBA00022729"/>
    </source>
</evidence>
<dbReference type="EMBL" id="MARB01000001">
    <property type="protein sequence ID" value="ODJ89630.1"/>
    <property type="molecule type" value="Genomic_DNA"/>
</dbReference>
<dbReference type="NCBIfam" id="TIGR01256">
    <property type="entry name" value="modA"/>
    <property type="match status" value="1"/>
</dbReference>
<dbReference type="Gene3D" id="3.40.190.10">
    <property type="entry name" value="Periplasmic binding protein-like II"/>
    <property type="match status" value="2"/>
</dbReference>